<evidence type="ECO:0000313" key="1">
    <source>
        <dbReference type="EMBL" id="MXO91904.1"/>
    </source>
</evidence>
<name>A0A844ZWS0_9SPHN</name>
<proteinExistence type="predicted"/>
<reference evidence="1 2" key="1">
    <citation type="submission" date="2019-12" db="EMBL/GenBank/DDBJ databases">
        <title>Genomic-based taxomic classification of the family Erythrobacteraceae.</title>
        <authorList>
            <person name="Xu L."/>
        </authorList>
    </citation>
    <scope>NUCLEOTIDE SEQUENCE [LARGE SCALE GENOMIC DNA]</scope>
    <source>
        <strain evidence="1 2">KCTC 52763</strain>
    </source>
</reference>
<keyword evidence="2" id="KW-1185">Reference proteome</keyword>
<dbReference type="AlphaFoldDB" id="A0A844ZWS0"/>
<sequence length="112" mass="11984">MFSAIAPEEKLYFGGNEPFWGGDAVGQELRYTTPENIDGDVIAVKRFAGLGGLGLSGELGGKPFDMLVTDAPCDDTMADRSYPFTITLKIGEETREGCGWTDAKPFTGDANP</sequence>
<accession>A0A844ZWS0</accession>
<dbReference type="EMBL" id="WTYX01000002">
    <property type="protein sequence ID" value="MXO91904.1"/>
    <property type="molecule type" value="Genomic_DNA"/>
</dbReference>
<dbReference type="OrthoDB" id="5489750at2"/>
<organism evidence="1 2">
    <name type="scientific">Pontixanthobacter aquaemixtae</name>
    <dbReference type="NCBI Taxonomy" id="1958940"/>
    <lineage>
        <taxon>Bacteria</taxon>
        <taxon>Pseudomonadati</taxon>
        <taxon>Pseudomonadota</taxon>
        <taxon>Alphaproteobacteria</taxon>
        <taxon>Sphingomonadales</taxon>
        <taxon>Erythrobacteraceae</taxon>
        <taxon>Pontixanthobacter</taxon>
    </lineage>
</organism>
<dbReference type="Proteomes" id="UP000442714">
    <property type="component" value="Unassembled WGS sequence"/>
</dbReference>
<comment type="caution">
    <text evidence="1">The sequence shown here is derived from an EMBL/GenBank/DDBJ whole genome shotgun (WGS) entry which is preliminary data.</text>
</comment>
<gene>
    <name evidence="1" type="ORF">GRI41_13800</name>
</gene>
<protein>
    <submittedName>
        <fullName evidence="1">Uncharacterized protein</fullName>
    </submittedName>
</protein>
<evidence type="ECO:0000313" key="2">
    <source>
        <dbReference type="Proteomes" id="UP000442714"/>
    </source>
</evidence>